<proteinExistence type="predicted"/>
<organism evidence="1 2">
    <name type="scientific">Ancylobacter polymorphus</name>
    <dbReference type="NCBI Taxonomy" id="223390"/>
    <lineage>
        <taxon>Bacteria</taxon>
        <taxon>Pseudomonadati</taxon>
        <taxon>Pseudomonadota</taxon>
        <taxon>Alphaproteobacteria</taxon>
        <taxon>Hyphomicrobiales</taxon>
        <taxon>Xanthobacteraceae</taxon>
        <taxon>Ancylobacter</taxon>
    </lineage>
</organism>
<protein>
    <submittedName>
        <fullName evidence="1">Uncharacterized protein</fullName>
    </submittedName>
</protein>
<evidence type="ECO:0000313" key="2">
    <source>
        <dbReference type="Proteomes" id="UP000831684"/>
    </source>
</evidence>
<name>A0A9E6ZVX2_9HYPH</name>
<dbReference type="KEGG" id="apol:K9D25_01320"/>
<sequence length="46" mass="4994">MTSYIYEGAPAAWTAETFWRLDVHADAQLVMPDAGGATVPVLNARE</sequence>
<dbReference type="Proteomes" id="UP000831684">
    <property type="component" value="Chromosome"/>
</dbReference>
<dbReference type="RefSeq" id="WP_244378502.1">
    <property type="nucleotide sequence ID" value="NZ_CP083239.1"/>
</dbReference>
<gene>
    <name evidence="1" type="ORF">K9D25_01320</name>
</gene>
<accession>A0A9E6ZVX2</accession>
<dbReference type="EMBL" id="CP083239">
    <property type="protein sequence ID" value="UOK71401.1"/>
    <property type="molecule type" value="Genomic_DNA"/>
</dbReference>
<evidence type="ECO:0000313" key="1">
    <source>
        <dbReference type="EMBL" id="UOK71401.1"/>
    </source>
</evidence>
<reference evidence="1" key="1">
    <citation type="submission" date="2021-09" db="EMBL/GenBank/DDBJ databases">
        <title>Network and meta-omics reveal the key degrader and cooperation patterns in an efficient 1,4-dioxane-degrading microbial community.</title>
        <authorList>
            <person name="Dai C."/>
        </authorList>
    </citation>
    <scope>NUCLEOTIDE SEQUENCE</scope>
    <source>
        <strain evidence="1">ZM13</strain>
    </source>
</reference>
<dbReference type="AlphaFoldDB" id="A0A9E6ZVX2"/>